<dbReference type="InterPro" id="IPR037107">
    <property type="entry name" value="Put_OMP_sf"/>
</dbReference>
<keyword evidence="2" id="KW-1185">Reference proteome</keyword>
<dbReference type="EMBL" id="JBHSVR010000001">
    <property type="protein sequence ID" value="MFC6634730.1"/>
    <property type="molecule type" value="Genomic_DNA"/>
</dbReference>
<dbReference type="Pfam" id="PF09982">
    <property type="entry name" value="LpxR"/>
    <property type="match status" value="1"/>
</dbReference>
<proteinExistence type="predicted"/>
<reference evidence="2" key="1">
    <citation type="journal article" date="2019" name="Int. J. Syst. Evol. Microbiol.">
        <title>The Global Catalogue of Microorganisms (GCM) 10K type strain sequencing project: providing services to taxonomists for standard genome sequencing and annotation.</title>
        <authorList>
            <consortium name="The Broad Institute Genomics Platform"/>
            <consortium name="The Broad Institute Genome Sequencing Center for Infectious Disease"/>
            <person name="Wu L."/>
            <person name="Ma J."/>
        </authorList>
    </citation>
    <scope>NUCLEOTIDE SEQUENCE [LARGE SCALE GENOMIC DNA]</scope>
    <source>
        <strain evidence="2">CGMCC 1.13718</strain>
    </source>
</reference>
<accession>A0ABW1YPX8</accession>
<dbReference type="Proteomes" id="UP001596425">
    <property type="component" value="Unassembled WGS sequence"/>
</dbReference>
<dbReference type="RefSeq" id="WP_193191646.1">
    <property type="nucleotide sequence ID" value="NZ_JACZFR010000021.1"/>
</dbReference>
<dbReference type="InterPro" id="IPR018707">
    <property type="entry name" value="LpxR"/>
</dbReference>
<sequence>MKLKVRNGISRLLAGLLFWTGGCLLPACAGSLAVNLENDSFDGASDAYYTQGLRLTYAPGTAVSWPKKLLPSQYQPREIRPRYFLGQAIFTPYEIGRTELLEEDRPYAGWLYLGAALLSEHLVPESRVQIAERLEVSAGVVGPSSAAEEAQRWTHRLFDTYDVNGWHNQLRDEPALLVSYARKWAHIRPLGSSGLDWEMSTTLGGSLGNVNTQLVSGLGLRLGGDLYSSFGVGAMQPATLAPEYSVRSGDAGWFLFADWQLRFVRRDIFLDGNSLKESHSVEKEPRVTEWRFGAAFATGRYRWTLYHARRSREFAGQYENATFSGVGLTTSF</sequence>
<protein>
    <submittedName>
        <fullName evidence="1">Lipid A deacylase LpxR family protein</fullName>
    </submittedName>
</protein>
<evidence type="ECO:0000313" key="1">
    <source>
        <dbReference type="EMBL" id="MFC6634730.1"/>
    </source>
</evidence>
<organism evidence="1 2">
    <name type="scientific">Microbulbifer taiwanensis</name>
    <dbReference type="NCBI Taxonomy" id="986746"/>
    <lineage>
        <taxon>Bacteria</taxon>
        <taxon>Pseudomonadati</taxon>
        <taxon>Pseudomonadota</taxon>
        <taxon>Gammaproteobacteria</taxon>
        <taxon>Cellvibrionales</taxon>
        <taxon>Microbulbiferaceae</taxon>
        <taxon>Microbulbifer</taxon>
    </lineage>
</organism>
<evidence type="ECO:0000313" key="2">
    <source>
        <dbReference type="Proteomes" id="UP001596425"/>
    </source>
</evidence>
<gene>
    <name evidence="1" type="ORF">ACFQBM_15695</name>
</gene>
<dbReference type="Gene3D" id="2.40.128.140">
    <property type="entry name" value="Outer membrane protein"/>
    <property type="match status" value="1"/>
</dbReference>
<name>A0ABW1YPX8_9GAMM</name>
<dbReference type="PROSITE" id="PS51257">
    <property type="entry name" value="PROKAR_LIPOPROTEIN"/>
    <property type="match status" value="1"/>
</dbReference>
<comment type="caution">
    <text evidence="1">The sequence shown here is derived from an EMBL/GenBank/DDBJ whole genome shotgun (WGS) entry which is preliminary data.</text>
</comment>